<feature type="region of interest" description="Disordered" evidence="2">
    <location>
        <begin position="1"/>
        <end position="29"/>
    </location>
</feature>
<comment type="subcellular location">
    <subcellularLocation>
        <location evidence="1">Nucleus</location>
    </subcellularLocation>
</comment>
<evidence type="ECO:0000256" key="1">
    <source>
        <dbReference type="ARBA" id="ARBA00004123"/>
    </source>
</evidence>
<proteinExistence type="predicted"/>
<dbReference type="AlphaFoldDB" id="A0A6L2PJH4"/>
<protein>
    <recommendedName>
        <fullName evidence="5">Myb-like domain-containing protein</fullName>
    </recommendedName>
</protein>
<keyword evidence="4" id="KW-1185">Reference proteome</keyword>
<dbReference type="Gene3D" id="1.10.10.60">
    <property type="entry name" value="Homeodomain-like"/>
    <property type="match status" value="1"/>
</dbReference>
<dbReference type="GO" id="GO:0005634">
    <property type="term" value="C:nucleus"/>
    <property type="evidence" value="ECO:0007669"/>
    <property type="project" value="UniProtKB-SubCell"/>
</dbReference>
<dbReference type="Proteomes" id="UP000502823">
    <property type="component" value="Unassembled WGS sequence"/>
</dbReference>
<dbReference type="InterPro" id="IPR001005">
    <property type="entry name" value="SANT/Myb"/>
</dbReference>
<evidence type="ECO:0000313" key="4">
    <source>
        <dbReference type="Proteomes" id="UP000502823"/>
    </source>
</evidence>
<sequence length="269" mass="31076">MENGSERRIRKRRIATYDSDSPQASQSTFHDWPHDEKVRLLEALKKYGHYDLVNLHKAVPSKSKEQIKMAVNMWWRAARSAMLASACNKEDKNMLKHEVKRGRGRPQGPSKHDESERAPIDQWLAKFEQAQPRQGYPQTKLLQKVFLYISKYENHPSPQDCNGVDYKVMYEYLYCMLSGYPGKSLNPETAKYVIKSLSDLAVEIRERGIQGELFFLDCVQRISGSVRQYGGKKQMEPNSDITTPDAIFKNLIKTEGFNPLNVPTYLLKK</sequence>
<dbReference type="OrthoDB" id="8186615at2759"/>
<accession>A0A6L2PJH4</accession>
<dbReference type="EMBL" id="BLKM01008170">
    <property type="protein sequence ID" value="GFG32689.1"/>
    <property type="molecule type" value="Genomic_DNA"/>
</dbReference>
<evidence type="ECO:0000256" key="2">
    <source>
        <dbReference type="SAM" id="MobiDB-lite"/>
    </source>
</evidence>
<dbReference type="InterPro" id="IPR009057">
    <property type="entry name" value="Homeodomain-like_sf"/>
</dbReference>
<dbReference type="SUPFAM" id="SSF46689">
    <property type="entry name" value="Homeodomain-like"/>
    <property type="match status" value="1"/>
</dbReference>
<dbReference type="CDD" id="cd00167">
    <property type="entry name" value="SANT"/>
    <property type="match status" value="1"/>
</dbReference>
<evidence type="ECO:0008006" key="5">
    <source>
        <dbReference type="Google" id="ProtNLM"/>
    </source>
</evidence>
<organism evidence="3 4">
    <name type="scientific">Coptotermes formosanus</name>
    <name type="common">Formosan subterranean termite</name>
    <dbReference type="NCBI Taxonomy" id="36987"/>
    <lineage>
        <taxon>Eukaryota</taxon>
        <taxon>Metazoa</taxon>
        <taxon>Ecdysozoa</taxon>
        <taxon>Arthropoda</taxon>
        <taxon>Hexapoda</taxon>
        <taxon>Insecta</taxon>
        <taxon>Pterygota</taxon>
        <taxon>Neoptera</taxon>
        <taxon>Polyneoptera</taxon>
        <taxon>Dictyoptera</taxon>
        <taxon>Blattodea</taxon>
        <taxon>Blattoidea</taxon>
        <taxon>Termitoidae</taxon>
        <taxon>Rhinotermitidae</taxon>
        <taxon>Coptotermes</taxon>
    </lineage>
</organism>
<comment type="caution">
    <text evidence="3">The sequence shown here is derived from an EMBL/GenBank/DDBJ whole genome shotgun (WGS) entry which is preliminary data.</text>
</comment>
<evidence type="ECO:0000313" key="3">
    <source>
        <dbReference type="EMBL" id="GFG32689.1"/>
    </source>
</evidence>
<feature type="region of interest" description="Disordered" evidence="2">
    <location>
        <begin position="93"/>
        <end position="116"/>
    </location>
</feature>
<name>A0A6L2PJH4_COPFO</name>
<gene>
    <name evidence="3" type="ORF">Cfor_00541</name>
</gene>
<reference evidence="4" key="1">
    <citation type="submission" date="2020-01" db="EMBL/GenBank/DDBJ databases">
        <title>Draft genome sequence of the Termite Coptotermes fromosanus.</title>
        <authorList>
            <person name="Itakura S."/>
            <person name="Yosikawa Y."/>
            <person name="Umezawa K."/>
        </authorList>
    </citation>
    <scope>NUCLEOTIDE SEQUENCE [LARGE SCALE GENOMIC DNA]</scope>
</reference>
<dbReference type="InParanoid" id="A0A6L2PJH4"/>
<feature type="compositionally biased region" description="Polar residues" evidence="2">
    <location>
        <begin position="18"/>
        <end position="29"/>
    </location>
</feature>